<name>A0AAN9MRL7_CANGL</name>
<evidence type="ECO:0000259" key="1">
    <source>
        <dbReference type="Pfam" id="PF24750"/>
    </source>
</evidence>
<dbReference type="InterPro" id="IPR056592">
    <property type="entry name" value="Beta-prop_At3g26010-like"/>
</dbReference>
<gene>
    <name evidence="2" type="ORF">VNO77_01292</name>
</gene>
<feature type="domain" description="F-box protein At3g26010-like beta-propeller" evidence="1">
    <location>
        <begin position="94"/>
        <end position="308"/>
    </location>
</feature>
<dbReference type="AlphaFoldDB" id="A0AAN9MRL7"/>
<dbReference type="PANTHER" id="PTHR31672:SF13">
    <property type="entry name" value="F-BOX PROTEIN CPR30-LIKE"/>
    <property type="match status" value="1"/>
</dbReference>
<dbReference type="Proteomes" id="UP001367508">
    <property type="component" value="Unassembled WGS sequence"/>
</dbReference>
<protein>
    <recommendedName>
        <fullName evidence="1">F-box protein At3g26010-like beta-propeller domain-containing protein</fullName>
    </recommendedName>
</protein>
<evidence type="ECO:0000313" key="2">
    <source>
        <dbReference type="EMBL" id="KAK7359337.1"/>
    </source>
</evidence>
<organism evidence="2 3">
    <name type="scientific">Canavalia gladiata</name>
    <name type="common">Sword bean</name>
    <name type="synonym">Dolichos gladiatus</name>
    <dbReference type="NCBI Taxonomy" id="3824"/>
    <lineage>
        <taxon>Eukaryota</taxon>
        <taxon>Viridiplantae</taxon>
        <taxon>Streptophyta</taxon>
        <taxon>Embryophyta</taxon>
        <taxon>Tracheophyta</taxon>
        <taxon>Spermatophyta</taxon>
        <taxon>Magnoliopsida</taxon>
        <taxon>eudicotyledons</taxon>
        <taxon>Gunneridae</taxon>
        <taxon>Pentapetalae</taxon>
        <taxon>rosids</taxon>
        <taxon>fabids</taxon>
        <taxon>Fabales</taxon>
        <taxon>Fabaceae</taxon>
        <taxon>Papilionoideae</taxon>
        <taxon>50 kb inversion clade</taxon>
        <taxon>NPAAA clade</taxon>
        <taxon>indigoferoid/millettioid clade</taxon>
        <taxon>Phaseoleae</taxon>
        <taxon>Canavalia</taxon>
    </lineage>
</organism>
<dbReference type="InterPro" id="IPR050796">
    <property type="entry name" value="SCF_F-box_component"/>
</dbReference>
<dbReference type="EMBL" id="JAYMYQ010000001">
    <property type="protein sequence ID" value="KAK7359337.1"/>
    <property type="molecule type" value="Genomic_DNA"/>
</dbReference>
<comment type="caution">
    <text evidence="2">The sequence shown here is derived from an EMBL/GenBank/DDBJ whole genome shotgun (WGS) entry which is preliminary data.</text>
</comment>
<proteinExistence type="predicted"/>
<accession>A0AAN9MRL7</accession>
<dbReference type="Pfam" id="PF24750">
    <property type="entry name" value="b-prop_At3g26010-like"/>
    <property type="match status" value="1"/>
</dbReference>
<evidence type="ECO:0000313" key="3">
    <source>
        <dbReference type="Proteomes" id="UP001367508"/>
    </source>
</evidence>
<reference evidence="2 3" key="1">
    <citation type="submission" date="2024-01" db="EMBL/GenBank/DDBJ databases">
        <title>The genomes of 5 underutilized Papilionoideae crops provide insights into root nodulation and disease resistanc.</title>
        <authorList>
            <person name="Jiang F."/>
        </authorList>
    </citation>
    <scope>NUCLEOTIDE SEQUENCE [LARGE SCALE GENOMIC DNA]</scope>
    <source>
        <strain evidence="2">LVBAO_FW01</strain>
        <tissue evidence="2">Leaves</tissue>
    </source>
</reference>
<sequence length="399" mass="46096">MSMPMSNDILFEIFSWLPAKAVYKFRTGNRLVSKFPEETYFALKQAQKALLRDDTCFFIQPDITYQNNELHPLLGEELSSGVSNDVLLFLSNSVKILSSSNGLILCRVKCQNQITLFISNPITQSCLPIPTPEHLYKNPYCDIKIGLECSLDDCMIFLFYEDPDDWSSYYCKIYLLKEGIWKDREEKIFVGGRNLRFDTPVYHNGAIHFISDSFPYFSKKSAYFRPYIMSYNLNNGKSSMLRIAREARKGSHDCSCNMRIFNWDKITSSNRSICLVRLRKHVFTIWVLTKYETCLWKRILKVRVKAMGLFEKDPIITGFVVLNGDLLVFATKKKVYGYGLSGKRYMKIEEICEHGCESNVHFISYSNTLRMWDAGVGTLPLPLYGSPKESISSLIQPYI</sequence>
<keyword evidence="3" id="KW-1185">Reference proteome</keyword>
<dbReference type="PANTHER" id="PTHR31672">
    <property type="entry name" value="BNACNNG10540D PROTEIN"/>
    <property type="match status" value="1"/>
</dbReference>